<feature type="compositionally biased region" description="Polar residues" evidence="1">
    <location>
        <begin position="1235"/>
        <end position="1282"/>
    </location>
</feature>
<proteinExistence type="predicted"/>
<feature type="compositionally biased region" description="Low complexity" evidence="1">
    <location>
        <begin position="1198"/>
        <end position="1218"/>
    </location>
</feature>
<dbReference type="EMBL" id="PDNC01000006">
    <property type="protein sequence ID" value="PGH09113.1"/>
    <property type="molecule type" value="Genomic_DNA"/>
</dbReference>
<feature type="compositionally biased region" description="Basic and acidic residues" evidence="1">
    <location>
        <begin position="979"/>
        <end position="1006"/>
    </location>
</feature>
<feature type="compositionally biased region" description="Polar residues" evidence="1">
    <location>
        <begin position="890"/>
        <end position="901"/>
    </location>
</feature>
<gene>
    <name evidence="2" type="ORF">GX51_00867</name>
</gene>
<feature type="compositionally biased region" description="Polar residues" evidence="1">
    <location>
        <begin position="747"/>
        <end position="756"/>
    </location>
</feature>
<evidence type="ECO:0000256" key="1">
    <source>
        <dbReference type="SAM" id="MobiDB-lite"/>
    </source>
</evidence>
<feature type="region of interest" description="Disordered" evidence="1">
    <location>
        <begin position="458"/>
        <end position="511"/>
    </location>
</feature>
<comment type="caution">
    <text evidence="2">The sequence shown here is derived from an EMBL/GenBank/DDBJ whole genome shotgun (WGS) entry which is preliminary data.</text>
</comment>
<dbReference type="Proteomes" id="UP000224080">
    <property type="component" value="Unassembled WGS sequence"/>
</dbReference>
<feature type="compositionally biased region" description="Basic and acidic residues" evidence="1">
    <location>
        <begin position="545"/>
        <end position="573"/>
    </location>
</feature>
<feature type="compositionally biased region" description="Polar residues" evidence="1">
    <location>
        <begin position="395"/>
        <end position="424"/>
    </location>
</feature>
<feature type="region of interest" description="Disordered" evidence="1">
    <location>
        <begin position="818"/>
        <end position="916"/>
    </location>
</feature>
<feature type="compositionally biased region" description="Polar residues" evidence="1">
    <location>
        <begin position="614"/>
        <end position="623"/>
    </location>
</feature>
<feature type="region of interest" description="Disordered" evidence="1">
    <location>
        <begin position="1034"/>
        <end position="1111"/>
    </location>
</feature>
<sequence>MQCDPLTDSLGSISGRHGRSVSLSGDTPLPSQSMLSPPPVNPEPQFIAATAAAQIVSADQNLNGANPAAGTIGASVTPSSLTLLNRFLDNLLFNILMTAKSTKLNAIRPALAEVLKPRLAKEVVSAADEELSEYMGGGEDEELSDFRGGREPAGQFELERSWKLTRLRCMVYTRLGDMEEEDEEEHLCREGLNETDVGPARFSNYIGHITPAAAIFLTSILEYIGEHSLIIAGEAASTRMKSGRTSRARDEHSDAPDVEMLVVEDMDMEKLALNPTLGRLWRMWRKNVRTPMLSRTLSRESMARRGLFPLRGTSRASSIATIEEPSASETLQKTTEDLVEEDINPADIPIPVSEYDVDEIEVPGFTTKLSIAIQARSLRPRSLLLSPSNSVSPTWDRSASHSAKQRSGANDHQATHARSQSLPSSPCRPLQPNGYFHFGLNPAANSARDEQNHLETMIEDDELSDRLSGVRSTPPEIPPRSKQRQEPTDTEDDDESSGHSEILNAAPTSQLQDSKFTNGIRHHAELHSQTSQEQQPDSQTQGRAQENHQPSEDPTPLHESRNDENPQDNRELKSQYGARVVNTGRKHAPESAVREDDVSGPSDQSDADQAHAQHPSSQDSIVETSFVAETNRVPFQSTRLSPHQEVENVPTGTPDRDSPHSFSGRQSICTTQSGQSLSRSNSRKHTKASNGGNTTPRYPPNSAVSVGSERAAVQRVSPPPPATPRDSGSKPRRSLSIGSHRDRRPITSGSTTSQVSNKLLKGLVGRQPTDHDARIPFPIRTSTETNSTISKFVEAIPDPTDLDQLIQSDETIHFTLTPRNMREMEDSNSPRWGTTRSDIVDTDEPPKKTSPAGETSDGRRPSVASSRLNGLRIHTPSTASPNKSRFMESSIANSSRPQSSIHKAAAPQARDARADRESLRDFAEFIRSTGPEQTTAAPMNNPRRTTSLINGSNGPASRKLSLTGSGTSSITSSRPSHVLTKELPKRPGPRLEARSAVTPKDDGTSDLIDFIREGPQDGSHRIPRTVAPFRTTMDSDEFLLTPGRGPRESARQSYTPSSTTTKSVPSSFNSRTGLLDSANRANIRTQPSPSAPNGGIDTAESAMPIRKQRRVKDPYAIDFDSDDDEFENEIVPGGLKAHKEEEESLADFLRNAPPPSDLDQPPQLLAVNINAANKAKMKSTSSMRTRLMRATSVDKVPSTKLSRSSLRSHKSNTTTVSSPPAPTAPLPETTRLKISRSNSHINRSYSPHSSYNAYVESHSNGRANGAQRPQQSQPRAYQSSTAELADFLKNTGPPPEPIARPASFSAQREKGNGSSFSRMFSRVKKQAV</sequence>
<feature type="compositionally biased region" description="Polar residues" evidence="1">
    <location>
        <begin position="1079"/>
        <end position="1088"/>
    </location>
</feature>
<feature type="region of interest" description="Disordered" evidence="1">
    <location>
        <begin position="384"/>
        <end position="443"/>
    </location>
</feature>
<evidence type="ECO:0000313" key="3">
    <source>
        <dbReference type="Proteomes" id="UP000224080"/>
    </source>
</evidence>
<reference evidence="2 3" key="1">
    <citation type="submission" date="2017-10" db="EMBL/GenBank/DDBJ databases">
        <title>Comparative genomics in systemic dimorphic fungi from Ajellomycetaceae.</title>
        <authorList>
            <person name="Munoz J.F."/>
            <person name="Mcewen J.G."/>
            <person name="Clay O.K."/>
            <person name="Cuomo C.A."/>
        </authorList>
    </citation>
    <scope>NUCLEOTIDE SEQUENCE [LARGE SCALE GENOMIC DNA]</scope>
    <source>
        <strain evidence="2 3">UAMH130</strain>
    </source>
</reference>
<evidence type="ECO:0000313" key="2">
    <source>
        <dbReference type="EMBL" id="PGH09113.1"/>
    </source>
</evidence>
<feature type="compositionally biased region" description="Basic and acidic residues" evidence="1">
    <location>
        <begin position="587"/>
        <end position="597"/>
    </location>
</feature>
<protein>
    <submittedName>
        <fullName evidence="2">Uncharacterized protein</fullName>
    </submittedName>
</protein>
<name>A0A2B7XK03_9EURO</name>
<feature type="compositionally biased region" description="Low complexity" evidence="1">
    <location>
        <begin position="1053"/>
        <end position="1067"/>
    </location>
</feature>
<dbReference type="OrthoDB" id="5382203at2759"/>
<feature type="region of interest" description="Disordered" evidence="1">
    <location>
        <begin position="1"/>
        <end position="43"/>
    </location>
</feature>
<feature type="compositionally biased region" description="Polar residues" evidence="1">
    <location>
        <begin position="930"/>
        <end position="955"/>
    </location>
</feature>
<feature type="compositionally biased region" description="Polar residues" evidence="1">
    <location>
        <begin position="827"/>
        <end position="837"/>
    </location>
</feature>
<organism evidence="2 3">
    <name type="scientific">Blastomyces parvus</name>
    <dbReference type="NCBI Taxonomy" id="2060905"/>
    <lineage>
        <taxon>Eukaryota</taxon>
        <taxon>Fungi</taxon>
        <taxon>Dikarya</taxon>
        <taxon>Ascomycota</taxon>
        <taxon>Pezizomycotina</taxon>
        <taxon>Eurotiomycetes</taxon>
        <taxon>Eurotiomycetidae</taxon>
        <taxon>Onygenales</taxon>
        <taxon>Ajellomycetaceae</taxon>
        <taxon>Blastomyces</taxon>
    </lineage>
</organism>
<keyword evidence="3" id="KW-1185">Reference proteome</keyword>
<dbReference type="STRING" id="2060905.A0A2B7XK03"/>
<feature type="compositionally biased region" description="Polar residues" evidence="1">
    <location>
        <begin position="660"/>
        <end position="680"/>
    </location>
</feature>
<feature type="region of interest" description="Disordered" evidence="1">
    <location>
        <begin position="929"/>
        <end position="1006"/>
    </location>
</feature>
<feature type="compositionally biased region" description="Low complexity" evidence="1">
    <location>
        <begin position="957"/>
        <end position="976"/>
    </location>
</feature>
<feature type="region of interest" description="Disordered" evidence="1">
    <location>
        <begin position="1191"/>
        <end position="1328"/>
    </location>
</feature>
<feature type="region of interest" description="Disordered" evidence="1">
    <location>
        <begin position="526"/>
        <end position="756"/>
    </location>
</feature>
<feature type="compositionally biased region" description="Polar residues" evidence="1">
    <location>
        <begin position="527"/>
        <end position="544"/>
    </location>
</feature>
<accession>A0A2B7XK03</accession>
<feature type="compositionally biased region" description="Low complexity" evidence="1">
    <location>
        <begin position="384"/>
        <end position="393"/>
    </location>
</feature>